<gene>
    <name evidence="2" type="ORF">NEZAVI_LOCUS1316</name>
</gene>
<evidence type="ECO:0000256" key="1">
    <source>
        <dbReference type="SAM" id="MobiDB-lite"/>
    </source>
</evidence>
<dbReference type="AlphaFoldDB" id="A0A9P0H0A2"/>
<protein>
    <submittedName>
        <fullName evidence="2">Uncharacterized protein</fullName>
    </submittedName>
</protein>
<feature type="compositionally biased region" description="Basic and acidic residues" evidence="1">
    <location>
        <begin position="1"/>
        <end position="18"/>
    </location>
</feature>
<proteinExistence type="predicted"/>
<feature type="region of interest" description="Disordered" evidence="1">
    <location>
        <begin position="1"/>
        <end position="27"/>
    </location>
</feature>
<evidence type="ECO:0000313" key="3">
    <source>
        <dbReference type="Proteomes" id="UP001152798"/>
    </source>
</evidence>
<feature type="region of interest" description="Disordered" evidence="1">
    <location>
        <begin position="307"/>
        <end position="330"/>
    </location>
</feature>
<evidence type="ECO:0000313" key="2">
    <source>
        <dbReference type="EMBL" id="CAH1390046.1"/>
    </source>
</evidence>
<keyword evidence="3" id="KW-1185">Reference proteome</keyword>
<sequence>MSEREVAESPHESTHESSMEISSPEGELLKRLDRVENKLQRLVEDEEKNRLEKVVTRRIDNMGEQVMNMVREEFKRMSEGISLGEEVVRMERVCENVGEKVEKVGEEVVKVERVCENVSEKVEKVVSAVNVVENVAKTVTDSAKTDGNTQEGEWLKVVKYGKKGPRVRLEMPGGDSKLSKEEVVACLDAKQGDVRVRGLIKRGNDYVIEVHDRTDLEKLRQNERLKEKGVIVDGEKGWRMPRVKVFDVQNEIGKNDLLECVYRRNVILFDGMTMDECKSEFVPEYMMNKKDAVSDWVVRVSASETTAKGTGLEESAGKEDPVELDSSLVL</sequence>
<organism evidence="2 3">
    <name type="scientific">Nezara viridula</name>
    <name type="common">Southern green stink bug</name>
    <name type="synonym">Cimex viridulus</name>
    <dbReference type="NCBI Taxonomy" id="85310"/>
    <lineage>
        <taxon>Eukaryota</taxon>
        <taxon>Metazoa</taxon>
        <taxon>Ecdysozoa</taxon>
        <taxon>Arthropoda</taxon>
        <taxon>Hexapoda</taxon>
        <taxon>Insecta</taxon>
        <taxon>Pterygota</taxon>
        <taxon>Neoptera</taxon>
        <taxon>Paraneoptera</taxon>
        <taxon>Hemiptera</taxon>
        <taxon>Heteroptera</taxon>
        <taxon>Panheteroptera</taxon>
        <taxon>Pentatomomorpha</taxon>
        <taxon>Pentatomoidea</taxon>
        <taxon>Pentatomidae</taxon>
        <taxon>Pentatominae</taxon>
        <taxon>Nezara</taxon>
    </lineage>
</organism>
<dbReference type="OrthoDB" id="6628951at2759"/>
<reference evidence="2" key="1">
    <citation type="submission" date="2022-01" db="EMBL/GenBank/DDBJ databases">
        <authorList>
            <person name="King R."/>
        </authorList>
    </citation>
    <scope>NUCLEOTIDE SEQUENCE</scope>
</reference>
<accession>A0A9P0H0A2</accession>
<name>A0A9P0H0A2_NEZVI</name>
<dbReference type="EMBL" id="OV725077">
    <property type="protein sequence ID" value="CAH1390046.1"/>
    <property type="molecule type" value="Genomic_DNA"/>
</dbReference>
<dbReference type="Proteomes" id="UP001152798">
    <property type="component" value="Chromosome 1"/>
</dbReference>